<sequence>MPEYLLPDVGEGLTEAEIVTWKVKVGDTVAINDIVVEIETAKSLVELPSPFAGEVTAILVPEGEMIPVGTPIIAIGDAATTPTEDPTPPDVQPAEMTIDLSNPAASGGGEGESLVGRNKADRGPVRRARKVASGTVATHMQTQAAFESASSPMVEAADLEDAVPATSAPVETAEPEPARGSARVLAKPPVRKLAKDLGVDLATLTPSGPDGTVTRADVESASASSGPSTGSGSVVAPSSARTGERETREPIKGVRKMMAGAMVDSAFTAPHVTEWVTVDATATVELVERLKARRELRAVRVSPLLVLAKAVLLAVRRTPEINSYWDEAAQQVVLKHYVNLGIAAATPRGLVVPNVKDADGLSLVELAQSLAELTSVAREGRTQPADMAGGTFTITNVGVFGVDAGTPIINPGESAILCFGAIRKQPWVVTKDGVDEIAVRHVTTLALSFDHRHIDGEKGSRFLADVAGILNDPGSALLF</sequence>
<feature type="compositionally biased region" description="Basic and acidic residues" evidence="7">
    <location>
        <begin position="242"/>
        <end position="252"/>
    </location>
</feature>
<evidence type="ECO:0000256" key="2">
    <source>
        <dbReference type="ARBA" id="ARBA00007317"/>
    </source>
</evidence>
<keyword evidence="5 6" id="KW-0012">Acyltransferase</keyword>
<keyword evidence="3 6" id="KW-0808">Transferase</keyword>
<keyword evidence="11" id="KW-1185">Reference proteome</keyword>
<dbReference type="InterPro" id="IPR004167">
    <property type="entry name" value="PSBD"/>
</dbReference>
<dbReference type="SUPFAM" id="SSF51230">
    <property type="entry name" value="Single hybrid motif"/>
    <property type="match status" value="1"/>
</dbReference>
<dbReference type="Pfam" id="PF00198">
    <property type="entry name" value="2-oxoacid_dh"/>
    <property type="match status" value="1"/>
</dbReference>
<dbReference type="SUPFAM" id="SSF52777">
    <property type="entry name" value="CoA-dependent acyltransferases"/>
    <property type="match status" value="1"/>
</dbReference>
<comment type="similarity">
    <text evidence="2 6">Belongs to the 2-oxoacid dehydrogenase family.</text>
</comment>
<dbReference type="EC" id="2.3.1.-" evidence="6"/>
<evidence type="ECO:0000256" key="3">
    <source>
        <dbReference type="ARBA" id="ARBA00022679"/>
    </source>
</evidence>
<dbReference type="CDD" id="cd06849">
    <property type="entry name" value="lipoyl_domain"/>
    <property type="match status" value="1"/>
</dbReference>
<feature type="region of interest" description="Disordered" evidence="7">
    <location>
        <begin position="201"/>
        <end position="252"/>
    </location>
</feature>
<dbReference type="PROSITE" id="PS51826">
    <property type="entry name" value="PSBD"/>
    <property type="match status" value="1"/>
</dbReference>
<dbReference type="Pfam" id="PF00364">
    <property type="entry name" value="Biotin_lipoyl"/>
    <property type="match status" value="1"/>
</dbReference>
<gene>
    <name evidence="10" type="ORF">GCM10023340_06430</name>
</gene>
<feature type="region of interest" description="Disordered" evidence="7">
    <location>
        <begin position="101"/>
        <end position="127"/>
    </location>
</feature>
<evidence type="ECO:0000256" key="6">
    <source>
        <dbReference type="RuleBase" id="RU003423"/>
    </source>
</evidence>
<dbReference type="Pfam" id="PF02817">
    <property type="entry name" value="E3_binding"/>
    <property type="match status" value="1"/>
</dbReference>
<evidence type="ECO:0000313" key="10">
    <source>
        <dbReference type="EMBL" id="GAA5142635.1"/>
    </source>
</evidence>
<dbReference type="PROSITE" id="PS50968">
    <property type="entry name" value="BIOTINYL_LIPOYL"/>
    <property type="match status" value="1"/>
</dbReference>
<comment type="cofactor">
    <cofactor evidence="1 6">
        <name>(R)-lipoate</name>
        <dbReference type="ChEBI" id="CHEBI:83088"/>
    </cofactor>
</comment>
<evidence type="ECO:0000256" key="7">
    <source>
        <dbReference type="SAM" id="MobiDB-lite"/>
    </source>
</evidence>
<evidence type="ECO:0000256" key="5">
    <source>
        <dbReference type="ARBA" id="ARBA00023315"/>
    </source>
</evidence>
<dbReference type="PANTHER" id="PTHR43178">
    <property type="entry name" value="DIHYDROLIPOAMIDE ACETYLTRANSFERASE COMPONENT OF PYRUVATE DEHYDROGENASE COMPLEX"/>
    <property type="match status" value="1"/>
</dbReference>
<dbReference type="InterPro" id="IPR050743">
    <property type="entry name" value="2-oxoacid_DH_E2_comp"/>
</dbReference>
<dbReference type="InterPro" id="IPR036625">
    <property type="entry name" value="E3-bd_dom_sf"/>
</dbReference>
<proteinExistence type="inferred from homology"/>
<evidence type="ECO:0000259" key="8">
    <source>
        <dbReference type="PROSITE" id="PS50968"/>
    </source>
</evidence>
<dbReference type="Gene3D" id="2.40.50.100">
    <property type="match status" value="1"/>
</dbReference>
<feature type="region of interest" description="Disordered" evidence="7">
    <location>
        <begin position="162"/>
        <end position="187"/>
    </location>
</feature>
<name>A0ABP9P8T5_9ACTN</name>
<keyword evidence="4 6" id="KW-0450">Lipoyl</keyword>
<comment type="caution">
    <text evidence="10">The sequence shown here is derived from an EMBL/GenBank/DDBJ whole genome shotgun (WGS) entry which is preliminary data.</text>
</comment>
<feature type="compositionally biased region" description="Low complexity" evidence="7">
    <location>
        <begin position="220"/>
        <end position="240"/>
    </location>
</feature>
<dbReference type="InterPro" id="IPR011053">
    <property type="entry name" value="Single_hybrid_motif"/>
</dbReference>
<organism evidence="10 11">
    <name type="scientific">Nocardioides marinquilinus</name>
    <dbReference type="NCBI Taxonomy" id="1210400"/>
    <lineage>
        <taxon>Bacteria</taxon>
        <taxon>Bacillati</taxon>
        <taxon>Actinomycetota</taxon>
        <taxon>Actinomycetes</taxon>
        <taxon>Propionibacteriales</taxon>
        <taxon>Nocardioidaceae</taxon>
        <taxon>Nocardioides</taxon>
    </lineage>
</organism>
<dbReference type="SUPFAM" id="SSF47005">
    <property type="entry name" value="Peripheral subunit-binding domain of 2-oxo acid dehydrogenase complex"/>
    <property type="match status" value="1"/>
</dbReference>
<evidence type="ECO:0000256" key="1">
    <source>
        <dbReference type="ARBA" id="ARBA00001938"/>
    </source>
</evidence>
<dbReference type="InterPro" id="IPR000089">
    <property type="entry name" value="Biotin_lipoyl"/>
</dbReference>
<dbReference type="Proteomes" id="UP001500221">
    <property type="component" value="Unassembled WGS sequence"/>
</dbReference>
<dbReference type="EMBL" id="BAABKG010000001">
    <property type="protein sequence ID" value="GAA5142635.1"/>
    <property type="molecule type" value="Genomic_DNA"/>
</dbReference>
<dbReference type="PANTHER" id="PTHR43178:SF5">
    <property type="entry name" value="LIPOAMIDE ACYLTRANSFERASE COMPONENT OF BRANCHED-CHAIN ALPHA-KETO ACID DEHYDROGENASE COMPLEX, MITOCHONDRIAL"/>
    <property type="match status" value="1"/>
</dbReference>
<evidence type="ECO:0000256" key="4">
    <source>
        <dbReference type="ARBA" id="ARBA00022823"/>
    </source>
</evidence>
<feature type="domain" description="Peripheral subunit-binding (PSBD)" evidence="9">
    <location>
        <begin position="185"/>
        <end position="222"/>
    </location>
</feature>
<feature type="domain" description="Lipoyl-binding" evidence="8">
    <location>
        <begin position="1"/>
        <end position="76"/>
    </location>
</feature>
<dbReference type="Gene3D" id="4.10.320.10">
    <property type="entry name" value="E3-binding domain"/>
    <property type="match status" value="1"/>
</dbReference>
<protein>
    <recommendedName>
        <fullName evidence="6">Dihydrolipoamide acetyltransferase component of pyruvate dehydrogenase complex</fullName>
        <ecNumber evidence="6">2.3.1.-</ecNumber>
    </recommendedName>
</protein>
<evidence type="ECO:0000259" key="9">
    <source>
        <dbReference type="PROSITE" id="PS51826"/>
    </source>
</evidence>
<evidence type="ECO:0000313" key="11">
    <source>
        <dbReference type="Proteomes" id="UP001500221"/>
    </source>
</evidence>
<accession>A0ABP9P8T5</accession>
<dbReference type="RefSeq" id="WP_345454463.1">
    <property type="nucleotide sequence ID" value="NZ_BAABKG010000001.1"/>
</dbReference>
<dbReference type="InterPro" id="IPR023213">
    <property type="entry name" value="CAT-like_dom_sf"/>
</dbReference>
<dbReference type="Gene3D" id="3.30.559.10">
    <property type="entry name" value="Chloramphenicol acetyltransferase-like domain"/>
    <property type="match status" value="1"/>
</dbReference>
<reference evidence="11" key="1">
    <citation type="journal article" date="2019" name="Int. J. Syst. Evol. Microbiol.">
        <title>The Global Catalogue of Microorganisms (GCM) 10K type strain sequencing project: providing services to taxonomists for standard genome sequencing and annotation.</title>
        <authorList>
            <consortium name="The Broad Institute Genomics Platform"/>
            <consortium name="The Broad Institute Genome Sequencing Center for Infectious Disease"/>
            <person name="Wu L."/>
            <person name="Ma J."/>
        </authorList>
    </citation>
    <scope>NUCLEOTIDE SEQUENCE [LARGE SCALE GENOMIC DNA]</scope>
    <source>
        <strain evidence="11">JCM 18459</strain>
    </source>
</reference>
<dbReference type="InterPro" id="IPR001078">
    <property type="entry name" value="2-oxoacid_DH_actylTfrase"/>
</dbReference>